<comment type="caution">
    <text evidence="2">The sequence shown here is derived from an EMBL/GenBank/DDBJ whole genome shotgun (WGS) entry which is preliminary data.</text>
</comment>
<gene>
    <name evidence="2" type="ORF">ROHU_000817</name>
</gene>
<proteinExistence type="predicted"/>
<dbReference type="Gene3D" id="3.20.20.80">
    <property type="entry name" value="Glycosidases"/>
    <property type="match status" value="1"/>
</dbReference>
<dbReference type="GO" id="GO:0005737">
    <property type="term" value="C:cytoplasm"/>
    <property type="evidence" value="ECO:0007669"/>
    <property type="project" value="TreeGrafter"/>
</dbReference>
<evidence type="ECO:0000313" key="3">
    <source>
        <dbReference type="Proteomes" id="UP000290572"/>
    </source>
</evidence>
<dbReference type="Proteomes" id="UP000290572">
    <property type="component" value="Unassembled WGS sequence"/>
</dbReference>
<organism evidence="2 3">
    <name type="scientific">Labeo rohita</name>
    <name type="common">Indian major carp</name>
    <name type="synonym">Cyprinus rohita</name>
    <dbReference type="NCBI Taxonomy" id="84645"/>
    <lineage>
        <taxon>Eukaryota</taxon>
        <taxon>Metazoa</taxon>
        <taxon>Chordata</taxon>
        <taxon>Craniata</taxon>
        <taxon>Vertebrata</taxon>
        <taxon>Euteleostomi</taxon>
        <taxon>Actinopterygii</taxon>
        <taxon>Neopterygii</taxon>
        <taxon>Teleostei</taxon>
        <taxon>Ostariophysi</taxon>
        <taxon>Cypriniformes</taxon>
        <taxon>Cyprinidae</taxon>
        <taxon>Labeoninae</taxon>
        <taxon>Labeonini</taxon>
        <taxon>Labeo</taxon>
    </lineage>
</organism>
<reference evidence="2 3" key="1">
    <citation type="submission" date="2018-03" db="EMBL/GenBank/DDBJ databases">
        <title>Draft genome sequence of Rohu Carp (Labeo rohita).</title>
        <authorList>
            <person name="Das P."/>
            <person name="Kushwaha B."/>
            <person name="Joshi C.G."/>
            <person name="Kumar D."/>
            <person name="Nagpure N.S."/>
            <person name="Sahoo L."/>
            <person name="Das S.P."/>
            <person name="Bit A."/>
            <person name="Patnaik S."/>
            <person name="Meher P.K."/>
            <person name="Jayasankar P."/>
            <person name="Koringa P.G."/>
            <person name="Patel N.V."/>
            <person name="Hinsu A.T."/>
            <person name="Kumar R."/>
            <person name="Pandey M."/>
            <person name="Agarwal S."/>
            <person name="Srivastava S."/>
            <person name="Singh M."/>
            <person name="Iquebal M.A."/>
            <person name="Jaiswal S."/>
            <person name="Angadi U.B."/>
            <person name="Kumar N."/>
            <person name="Raza M."/>
            <person name="Shah T.M."/>
            <person name="Rai A."/>
            <person name="Jena J.K."/>
        </authorList>
    </citation>
    <scope>NUCLEOTIDE SEQUENCE [LARGE SCALE GENOMIC DNA]</scope>
    <source>
        <strain evidence="2">DASCIFA01</strain>
        <tissue evidence="2">Testis</tissue>
    </source>
</reference>
<dbReference type="SUPFAM" id="SSF51445">
    <property type="entry name" value="(Trans)glycosidases"/>
    <property type="match status" value="1"/>
</dbReference>
<evidence type="ECO:0000313" key="2">
    <source>
        <dbReference type="EMBL" id="RXN38767.1"/>
    </source>
</evidence>
<dbReference type="InterPro" id="IPR006047">
    <property type="entry name" value="GH13_cat_dom"/>
</dbReference>
<dbReference type="PANTHER" id="PTHR43651">
    <property type="entry name" value="1,4-ALPHA-GLUCAN-BRANCHING ENZYME"/>
    <property type="match status" value="1"/>
</dbReference>
<evidence type="ECO:0000259" key="1">
    <source>
        <dbReference type="Pfam" id="PF00128"/>
    </source>
</evidence>
<sequence>MRGLKERERGKFGSGGAGLDLCRGAADSWEKLSHPFTQKEYGKWELYLSPKADKSPVIKHLTQLKLVVLTKTSEYLFRISPWAKYVTKTLDSVTYDWTYWDPPQPYQFQHPRPPRPSSLRIYEAHVGISSPEEKIASYKNFTRDVLPRIKDLDFAMEEGLSQMSGTQKHPLYCDLINIHMKNRFGTPDDLKYLVDTAHSMGITVLLDVVHSHASSNTEDGLNYFDGTDSCFFHGGSRGNHSLWGSRLFNYSSESPVMSIALPGCLRLLKVIVNDSCVDSISFDYPYGFDTAHRK</sequence>
<dbReference type="GO" id="GO:0005978">
    <property type="term" value="P:glycogen biosynthetic process"/>
    <property type="evidence" value="ECO:0007669"/>
    <property type="project" value="TreeGrafter"/>
</dbReference>
<dbReference type="AlphaFoldDB" id="A0A498P5R0"/>
<dbReference type="PANTHER" id="PTHR43651:SF3">
    <property type="entry name" value="1,4-ALPHA-GLUCAN-BRANCHING ENZYME"/>
    <property type="match status" value="1"/>
</dbReference>
<accession>A0A498P5R0</accession>
<dbReference type="InterPro" id="IPR013783">
    <property type="entry name" value="Ig-like_fold"/>
</dbReference>
<dbReference type="Gene3D" id="2.60.40.10">
    <property type="entry name" value="Immunoglobulins"/>
    <property type="match status" value="1"/>
</dbReference>
<dbReference type="Pfam" id="PF00128">
    <property type="entry name" value="Alpha-amylase"/>
    <property type="match status" value="1"/>
</dbReference>
<name>A0A498P5R0_LABRO</name>
<keyword evidence="3" id="KW-1185">Reference proteome</keyword>
<protein>
    <submittedName>
        <fullName evidence="2">1,4-alpha-glucan-branching enzyme</fullName>
    </submittedName>
</protein>
<dbReference type="STRING" id="84645.A0A498P5R0"/>
<dbReference type="EMBL" id="QBIY01004523">
    <property type="protein sequence ID" value="RXN38767.1"/>
    <property type="molecule type" value="Genomic_DNA"/>
</dbReference>
<dbReference type="InterPro" id="IPR017853">
    <property type="entry name" value="GH"/>
</dbReference>
<feature type="domain" description="Glycosyl hydrolase family 13 catalytic" evidence="1">
    <location>
        <begin position="179"/>
        <end position="218"/>
    </location>
</feature>
<dbReference type="GO" id="GO:0003844">
    <property type="term" value="F:1,4-alpha-glucan branching enzyme activity"/>
    <property type="evidence" value="ECO:0007669"/>
    <property type="project" value="TreeGrafter"/>
</dbReference>